<name>A0A5J4W5H3_9EUKA</name>
<dbReference type="OrthoDB" id="68611at2759"/>
<proteinExistence type="predicted"/>
<organism evidence="1 2">
    <name type="scientific">Streblomastix strix</name>
    <dbReference type="NCBI Taxonomy" id="222440"/>
    <lineage>
        <taxon>Eukaryota</taxon>
        <taxon>Metamonada</taxon>
        <taxon>Preaxostyla</taxon>
        <taxon>Oxymonadida</taxon>
        <taxon>Streblomastigidae</taxon>
        <taxon>Streblomastix</taxon>
    </lineage>
</organism>
<protein>
    <submittedName>
        <fullName evidence="1">Uncharacterized protein</fullName>
    </submittedName>
</protein>
<sequence length="94" mass="10237">MAIGVFSKIRQLVQKIGKGLQQANDYVYKPFKKLFAKPILGALDPVGKTIGKGFDVASSFLDYGYSADKNDSGSSDNAQFDADVLMKLSMIQIL</sequence>
<dbReference type="EMBL" id="SNRW01003459">
    <property type="protein sequence ID" value="KAA6389793.1"/>
    <property type="molecule type" value="Genomic_DNA"/>
</dbReference>
<dbReference type="AlphaFoldDB" id="A0A5J4W5H3"/>
<evidence type="ECO:0000313" key="1">
    <source>
        <dbReference type="EMBL" id="KAA6389793.1"/>
    </source>
</evidence>
<comment type="caution">
    <text evidence="1">The sequence shown here is derived from an EMBL/GenBank/DDBJ whole genome shotgun (WGS) entry which is preliminary data.</text>
</comment>
<evidence type="ECO:0000313" key="2">
    <source>
        <dbReference type="Proteomes" id="UP000324800"/>
    </source>
</evidence>
<reference evidence="1 2" key="1">
    <citation type="submission" date="2019-03" db="EMBL/GenBank/DDBJ databases">
        <title>Single cell metagenomics reveals metabolic interactions within the superorganism composed of flagellate Streblomastix strix and complex community of Bacteroidetes bacteria on its surface.</title>
        <authorList>
            <person name="Treitli S.C."/>
            <person name="Kolisko M."/>
            <person name="Husnik F."/>
            <person name="Keeling P."/>
            <person name="Hampl V."/>
        </authorList>
    </citation>
    <scope>NUCLEOTIDE SEQUENCE [LARGE SCALE GENOMIC DNA]</scope>
    <source>
        <strain evidence="1">ST1C</strain>
    </source>
</reference>
<dbReference type="Proteomes" id="UP000324800">
    <property type="component" value="Unassembled WGS sequence"/>
</dbReference>
<accession>A0A5J4W5H3</accession>
<gene>
    <name evidence="1" type="ORF">EZS28_014682</name>
</gene>